<keyword evidence="3" id="KW-1185">Reference proteome</keyword>
<dbReference type="RefSeq" id="WP_379683988.1">
    <property type="nucleotide sequence ID" value="NZ_JBHLYW010000005.1"/>
</dbReference>
<comment type="caution">
    <text evidence="2">The sequence shown here is derived from an EMBL/GenBank/DDBJ whole genome shotgun (WGS) entry which is preliminary data.</text>
</comment>
<reference evidence="2 3" key="1">
    <citation type="submission" date="2024-09" db="EMBL/GenBank/DDBJ databases">
        <authorList>
            <person name="Sun Q."/>
            <person name="Mori K."/>
        </authorList>
    </citation>
    <scope>NUCLEOTIDE SEQUENCE [LARGE SCALE GENOMIC DNA]</scope>
    <source>
        <strain evidence="2 3">CGMCC 1.12926</strain>
    </source>
</reference>
<feature type="chain" id="PRO_5045376266" description="Lipoprotein" evidence="1">
    <location>
        <begin position="23"/>
        <end position="168"/>
    </location>
</feature>
<feature type="signal peptide" evidence="1">
    <location>
        <begin position="1"/>
        <end position="22"/>
    </location>
</feature>
<evidence type="ECO:0008006" key="4">
    <source>
        <dbReference type="Google" id="ProtNLM"/>
    </source>
</evidence>
<gene>
    <name evidence="2" type="ORF">ACFFLS_04410</name>
</gene>
<evidence type="ECO:0000256" key="1">
    <source>
        <dbReference type="SAM" id="SignalP"/>
    </source>
</evidence>
<name>A0ABV6BLF0_9FLAO</name>
<accession>A0ABV6BLF0</accession>
<evidence type="ECO:0000313" key="2">
    <source>
        <dbReference type="EMBL" id="MFC0076267.1"/>
    </source>
</evidence>
<organism evidence="2 3">
    <name type="scientific">Flavobacterium procerum</name>
    <dbReference type="NCBI Taxonomy" id="1455569"/>
    <lineage>
        <taxon>Bacteria</taxon>
        <taxon>Pseudomonadati</taxon>
        <taxon>Bacteroidota</taxon>
        <taxon>Flavobacteriia</taxon>
        <taxon>Flavobacteriales</taxon>
        <taxon>Flavobacteriaceae</taxon>
        <taxon>Flavobacterium</taxon>
    </lineage>
</organism>
<sequence>MMKRLLSIVFVTSLFLSCQNKAPEKFQIDEITFSYLGGLRIPYNTVTVYIRKEYTDSARVIVQSRPLFETPEWRDTKIDTMLKIDVATFEKFATTTESFDKINIEKADLSGIDGSTWKIEYGAKGKNKSYHFWSPNSETKKRGLEDFVTLSEDILAVSKLDKKKILED</sequence>
<evidence type="ECO:0000313" key="3">
    <source>
        <dbReference type="Proteomes" id="UP001589734"/>
    </source>
</evidence>
<protein>
    <recommendedName>
        <fullName evidence="4">Lipoprotein</fullName>
    </recommendedName>
</protein>
<dbReference type="Proteomes" id="UP001589734">
    <property type="component" value="Unassembled WGS sequence"/>
</dbReference>
<keyword evidence="1" id="KW-0732">Signal</keyword>
<dbReference type="EMBL" id="JBHLYW010000005">
    <property type="protein sequence ID" value="MFC0076267.1"/>
    <property type="molecule type" value="Genomic_DNA"/>
</dbReference>
<proteinExistence type="predicted"/>
<dbReference type="PROSITE" id="PS51257">
    <property type="entry name" value="PROKAR_LIPOPROTEIN"/>
    <property type="match status" value="1"/>
</dbReference>